<comment type="similarity">
    <text evidence="1">Belongs to the ABC transporter superfamily.</text>
</comment>
<dbReference type="EMBL" id="WSFT01000028">
    <property type="protein sequence ID" value="MBS4538103.1"/>
    <property type="molecule type" value="Genomic_DNA"/>
</dbReference>
<dbReference type="InterPro" id="IPR027417">
    <property type="entry name" value="P-loop_NTPase"/>
</dbReference>
<keyword evidence="2" id="KW-0813">Transport</keyword>
<dbReference type="InterPro" id="IPR003439">
    <property type="entry name" value="ABC_transporter-like_ATP-bd"/>
</dbReference>
<feature type="domain" description="ABC transporter" evidence="5">
    <location>
        <begin position="4"/>
        <end position="230"/>
    </location>
</feature>
<dbReference type="InterPro" id="IPR017871">
    <property type="entry name" value="ABC_transporter-like_CS"/>
</dbReference>
<evidence type="ECO:0000313" key="7">
    <source>
        <dbReference type="Proteomes" id="UP000724672"/>
    </source>
</evidence>
<keyword evidence="3" id="KW-0547">Nucleotide-binding</keyword>
<dbReference type="GO" id="GO:0016887">
    <property type="term" value="F:ATP hydrolysis activity"/>
    <property type="evidence" value="ECO:0007669"/>
    <property type="project" value="InterPro"/>
</dbReference>
<dbReference type="GO" id="GO:0005524">
    <property type="term" value="F:ATP binding"/>
    <property type="evidence" value="ECO:0007669"/>
    <property type="project" value="UniProtKB-KW"/>
</dbReference>
<proteinExistence type="inferred from homology"/>
<dbReference type="AlphaFoldDB" id="A0A942Z8B0"/>
<dbReference type="Proteomes" id="UP000724672">
    <property type="component" value="Unassembled WGS sequence"/>
</dbReference>
<dbReference type="PROSITE" id="PS00211">
    <property type="entry name" value="ABC_TRANSPORTER_1"/>
    <property type="match status" value="1"/>
</dbReference>
<dbReference type="SUPFAM" id="SSF52540">
    <property type="entry name" value="P-loop containing nucleoside triphosphate hydrolases"/>
    <property type="match status" value="1"/>
</dbReference>
<keyword evidence="7" id="KW-1185">Reference proteome</keyword>
<comment type="caution">
    <text evidence="6">The sequence shown here is derived from an EMBL/GenBank/DDBJ whole genome shotgun (WGS) entry which is preliminary data.</text>
</comment>
<evidence type="ECO:0000256" key="4">
    <source>
        <dbReference type="ARBA" id="ARBA00022840"/>
    </source>
</evidence>
<dbReference type="Gene3D" id="3.40.50.300">
    <property type="entry name" value="P-loop containing nucleotide triphosphate hydrolases"/>
    <property type="match status" value="1"/>
</dbReference>
<evidence type="ECO:0000256" key="2">
    <source>
        <dbReference type="ARBA" id="ARBA00022448"/>
    </source>
</evidence>
<sequence>MNVIEVKDLSVDYGPVRALDNINLQVEKGEFLGIIGPNGGGKTTLLKVLLGLIKPNHGEVEINFKKPIGYVPQFSHFDREFPISVLDVILLGALEGKIKILHKFKKDQVKKAEEIMKSLGILEFKDRQISQLSGGQLQKVLIARALMVEPEVMILDEPTASLDANSKTEIYNLLKLLNKDKTILVVSHDMGVINSYIDTVACLNRNLHYHGDDTKLDQNVLEKVYGCPVELVAHGPTPHRVLKIHEEDEK</sequence>
<name>A0A942Z8B0_9FIRM</name>
<organism evidence="6 7">
    <name type="scientific">Anaeromonas frigoriresistens</name>
    <dbReference type="NCBI Taxonomy" id="2683708"/>
    <lineage>
        <taxon>Bacteria</taxon>
        <taxon>Bacillati</taxon>
        <taxon>Bacillota</taxon>
        <taxon>Tissierellia</taxon>
        <taxon>Tissierellales</taxon>
        <taxon>Thermohalobacteraceae</taxon>
        <taxon>Anaeromonas</taxon>
    </lineage>
</organism>
<dbReference type="Pfam" id="PF00005">
    <property type="entry name" value="ABC_tran"/>
    <property type="match status" value="1"/>
</dbReference>
<dbReference type="InterPro" id="IPR050153">
    <property type="entry name" value="Metal_Ion_Import_ABC"/>
</dbReference>
<dbReference type="InterPro" id="IPR003593">
    <property type="entry name" value="AAA+_ATPase"/>
</dbReference>
<evidence type="ECO:0000259" key="5">
    <source>
        <dbReference type="PROSITE" id="PS50893"/>
    </source>
</evidence>
<protein>
    <submittedName>
        <fullName evidence="6">Metal ABC transporter ATP-binding protein</fullName>
    </submittedName>
</protein>
<dbReference type="PROSITE" id="PS50893">
    <property type="entry name" value="ABC_TRANSPORTER_2"/>
    <property type="match status" value="1"/>
</dbReference>
<dbReference type="FunFam" id="3.40.50.300:FF:000134">
    <property type="entry name" value="Iron-enterobactin ABC transporter ATP-binding protein"/>
    <property type="match status" value="1"/>
</dbReference>
<reference evidence="6" key="1">
    <citation type="submission" date="2019-12" db="EMBL/GenBank/DDBJ databases">
        <title>Clostridiaceae gen. nov. sp. nov., isolated from sediment in Xinjiang, China.</title>
        <authorList>
            <person name="Zhang R."/>
        </authorList>
    </citation>
    <scope>NUCLEOTIDE SEQUENCE</scope>
    <source>
        <strain evidence="6">D2Q-11</strain>
    </source>
</reference>
<evidence type="ECO:0000313" key="6">
    <source>
        <dbReference type="EMBL" id="MBS4538103.1"/>
    </source>
</evidence>
<gene>
    <name evidence="6" type="ORF">GOQ27_06495</name>
</gene>
<evidence type="ECO:0000256" key="1">
    <source>
        <dbReference type="ARBA" id="ARBA00005417"/>
    </source>
</evidence>
<evidence type="ECO:0000256" key="3">
    <source>
        <dbReference type="ARBA" id="ARBA00022741"/>
    </source>
</evidence>
<dbReference type="CDD" id="cd03235">
    <property type="entry name" value="ABC_Metallic_Cations"/>
    <property type="match status" value="1"/>
</dbReference>
<dbReference type="RefSeq" id="WP_203366024.1">
    <property type="nucleotide sequence ID" value="NZ_WSFT01000028.1"/>
</dbReference>
<accession>A0A942Z8B0</accession>
<dbReference type="PANTHER" id="PTHR42734">
    <property type="entry name" value="METAL TRANSPORT SYSTEM ATP-BINDING PROTEIN TM_0124-RELATED"/>
    <property type="match status" value="1"/>
</dbReference>
<dbReference type="SMART" id="SM00382">
    <property type="entry name" value="AAA"/>
    <property type="match status" value="1"/>
</dbReference>
<keyword evidence="4 6" id="KW-0067">ATP-binding</keyword>
<dbReference type="PANTHER" id="PTHR42734:SF17">
    <property type="entry name" value="METAL TRANSPORT SYSTEM ATP-BINDING PROTEIN TM_0124-RELATED"/>
    <property type="match status" value="1"/>
</dbReference>